<proteinExistence type="predicted"/>
<organism evidence="4 5">
    <name type="scientific">Virgibacillus oceani</name>
    <dbReference type="NCBI Taxonomy" id="1479511"/>
    <lineage>
        <taxon>Bacteria</taxon>
        <taxon>Bacillati</taxon>
        <taxon>Bacillota</taxon>
        <taxon>Bacilli</taxon>
        <taxon>Bacillales</taxon>
        <taxon>Bacillaceae</taxon>
        <taxon>Virgibacillus</taxon>
    </lineage>
</organism>
<accession>A0A917H966</accession>
<dbReference type="InterPro" id="IPR016181">
    <property type="entry name" value="Acyl_CoA_acyltransferase"/>
</dbReference>
<dbReference type="InterPro" id="IPR050680">
    <property type="entry name" value="YpeA/RimI_acetyltransf"/>
</dbReference>
<sequence length="165" mass="19025">MEIRKLNSSNADAYIEIRLEALQTNPEAFASSYEEEKHYSLEKVQNRLEDDYSCTIGAFENETLAGVVSIVREQRPKIKHRANIYAMYVTPEKRGSGIARKLMIDALEMVKQMNRIEQVYLSVVATNEPAKKLYKAFGFKTYGVDRRALKVNDIYYDEELMVLAL</sequence>
<dbReference type="EMBL" id="BMFR01000004">
    <property type="protein sequence ID" value="GGG71635.1"/>
    <property type="molecule type" value="Genomic_DNA"/>
</dbReference>
<evidence type="ECO:0000259" key="3">
    <source>
        <dbReference type="PROSITE" id="PS51186"/>
    </source>
</evidence>
<keyword evidence="1" id="KW-0808">Transferase</keyword>
<dbReference type="PROSITE" id="PS51186">
    <property type="entry name" value="GNAT"/>
    <property type="match status" value="1"/>
</dbReference>
<evidence type="ECO:0000313" key="5">
    <source>
        <dbReference type="Proteomes" id="UP000622860"/>
    </source>
</evidence>
<dbReference type="Pfam" id="PF00583">
    <property type="entry name" value="Acetyltransf_1"/>
    <property type="match status" value="1"/>
</dbReference>
<gene>
    <name evidence="4" type="ORF">GCM10011398_14920</name>
</gene>
<comment type="caution">
    <text evidence="4">The sequence shown here is derived from an EMBL/GenBank/DDBJ whole genome shotgun (WGS) entry which is preliminary data.</text>
</comment>
<dbReference type="Gene3D" id="3.40.630.30">
    <property type="match status" value="1"/>
</dbReference>
<evidence type="ECO:0000313" key="4">
    <source>
        <dbReference type="EMBL" id="GGG71635.1"/>
    </source>
</evidence>
<dbReference type="SUPFAM" id="SSF55729">
    <property type="entry name" value="Acyl-CoA N-acyltransferases (Nat)"/>
    <property type="match status" value="1"/>
</dbReference>
<dbReference type="RefSeq" id="WP_188454752.1">
    <property type="nucleotide sequence ID" value="NZ_BMFR01000004.1"/>
</dbReference>
<dbReference type="CDD" id="cd04301">
    <property type="entry name" value="NAT_SF"/>
    <property type="match status" value="1"/>
</dbReference>
<dbReference type="InterPro" id="IPR000182">
    <property type="entry name" value="GNAT_dom"/>
</dbReference>
<dbReference type="Proteomes" id="UP000622860">
    <property type="component" value="Unassembled WGS sequence"/>
</dbReference>
<dbReference type="AlphaFoldDB" id="A0A917H966"/>
<name>A0A917H966_9BACI</name>
<dbReference type="PANTHER" id="PTHR43420">
    <property type="entry name" value="ACETYLTRANSFERASE"/>
    <property type="match status" value="1"/>
</dbReference>
<reference evidence="4" key="1">
    <citation type="journal article" date="2014" name="Int. J. Syst. Evol. Microbiol.">
        <title>Complete genome sequence of Corynebacterium casei LMG S-19264T (=DSM 44701T), isolated from a smear-ripened cheese.</title>
        <authorList>
            <consortium name="US DOE Joint Genome Institute (JGI-PGF)"/>
            <person name="Walter F."/>
            <person name="Albersmeier A."/>
            <person name="Kalinowski J."/>
            <person name="Ruckert C."/>
        </authorList>
    </citation>
    <scope>NUCLEOTIDE SEQUENCE</scope>
    <source>
        <strain evidence="4">CGMCC 1.12754</strain>
    </source>
</reference>
<feature type="domain" description="N-acetyltransferase" evidence="3">
    <location>
        <begin position="1"/>
        <end position="165"/>
    </location>
</feature>
<evidence type="ECO:0000256" key="2">
    <source>
        <dbReference type="ARBA" id="ARBA00023315"/>
    </source>
</evidence>
<reference evidence="4" key="2">
    <citation type="submission" date="2020-09" db="EMBL/GenBank/DDBJ databases">
        <authorList>
            <person name="Sun Q."/>
            <person name="Zhou Y."/>
        </authorList>
    </citation>
    <scope>NUCLEOTIDE SEQUENCE</scope>
    <source>
        <strain evidence="4">CGMCC 1.12754</strain>
    </source>
</reference>
<keyword evidence="5" id="KW-1185">Reference proteome</keyword>
<dbReference type="GO" id="GO:0016747">
    <property type="term" value="F:acyltransferase activity, transferring groups other than amino-acyl groups"/>
    <property type="evidence" value="ECO:0007669"/>
    <property type="project" value="InterPro"/>
</dbReference>
<keyword evidence="2" id="KW-0012">Acyltransferase</keyword>
<evidence type="ECO:0000256" key="1">
    <source>
        <dbReference type="ARBA" id="ARBA00022679"/>
    </source>
</evidence>
<protein>
    <submittedName>
        <fullName evidence="4">N-acetyltransferase</fullName>
    </submittedName>
</protein>